<comment type="caution">
    <text evidence="2">The sequence shown here is derived from an EMBL/GenBank/DDBJ whole genome shotgun (WGS) entry which is preliminary data.</text>
</comment>
<evidence type="ECO:0000313" key="2">
    <source>
        <dbReference type="EMBL" id="CAH2085663.1"/>
    </source>
</evidence>
<evidence type="ECO:0000256" key="1">
    <source>
        <dbReference type="SAM" id="MobiDB-lite"/>
    </source>
</evidence>
<gene>
    <name evidence="2" type="ORF">EEDITHA_LOCUS2111</name>
</gene>
<dbReference type="AlphaFoldDB" id="A0AAU9TFA5"/>
<name>A0AAU9TFA5_EUPED</name>
<feature type="region of interest" description="Disordered" evidence="1">
    <location>
        <begin position="43"/>
        <end position="81"/>
    </location>
</feature>
<accession>A0AAU9TFA5</accession>
<protein>
    <submittedName>
        <fullName evidence="2">Uncharacterized protein</fullName>
    </submittedName>
</protein>
<reference evidence="2" key="1">
    <citation type="submission" date="2022-03" db="EMBL/GenBank/DDBJ databases">
        <authorList>
            <person name="Tunstrom K."/>
        </authorList>
    </citation>
    <scope>NUCLEOTIDE SEQUENCE</scope>
</reference>
<keyword evidence="3" id="KW-1185">Reference proteome</keyword>
<sequence length="151" mass="16615">MIRHQLSVNSLCGAFMPYKCNKCRLDGVPNMASGGSAIWPVTDTSSPDTLQLQSDDNREQPPEASACRARAERGRGRGSGRSCIPSRCARENCVRCACTAATELTEGRQRTLGREDPTAATSLLRFATYNSNAKQYGRNRRSTDLRYHAAR</sequence>
<dbReference type="Proteomes" id="UP001153954">
    <property type="component" value="Unassembled WGS sequence"/>
</dbReference>
<evidence type="ECO:0000313" key="3">
    <source>
        <dbReference type="Proteomes" id="UP001153954"/>
    </source>
</evidence>
<feature type="compositionally biased region" description="Polar residues" evidence="1">
    <location>
        <begin position="43"/>
        <end position="54"/>
    </location>
</feature>
<dbReference type="EMBL" id="CAKOGL010000004">
    <property type="protein sequence ID" value="CAH2085663.1"/>
    <property type="molecule type" value="Genomic_DNA"/>
</dbReference>
<proteinExistence type="predicted"/>
<organism evidence="2 3">
    <name type="scientific">Euphydryas editha</name>
    <name type="common">Edith's checkerspot</name>
    <dbReference type="NCBI Taxonomy" id="104508"/>
    <lineage>
        <taxon>Eukaryota</taxon>
        <taxon>Metazoa</taxon>
        <taxon>Ecdysozoa</taxon>
        <taxon>Arthropoda</taxon>
        <taxon>Hexapoda</taxon>
        <taxon>Insecta</taxon>
        <taxon>Pterygota</taxon>
        <taxon>Neoptera</taxon>
        <taxon>Endopterygota</taxon>
        <taxon>Lepidoptera</taxon>
        <taxon>Glossata</taxon>
        <taxon>Ditrysia</taxon>
        <taxon>Papilionoidea</taxon>
        <taxon>Nymphalidae</taxon>
        <taxon>Nymphalinae</taxon>
        <taxon>Euphydryas</taxon>
    </lineage>
</organism>